<dbReference type="SUPFAM" id="SSF48452">
    <property type="entry name" value="TPR-like"/>
    <property type="match status" value="1"/>
</dbReference>
<proteinExistence type="predicted"/>
<dbReference type="RefSeq" id="WP_110481518.1">
    <property type="nucleotide sequence ID" value="NZ_CP024988.1"/>
</dbReference>
<gene>
    <name evidence="2" type="ORF">Csp1_16120</name>
</gene>
<dbReference type="Gene3D" id="1.25.40.10">
    <property type="entry name" value="Tetratricopeptide repeat domain"/>
    <property type="match status" value="1"/>
</dbReference>
<protein>
    <submittedName>
        <fullName evidence="2">Uncharacterized protein</fullName>
    </submittedName>
</protein>
<feature type="region of interest" description="Disordered" evidence="1">
    <location>
        <begin position="1"/>
        <end position="20"/>
    </location>
</feature>
<dbReference type="AlphaFoldDB" id="A0A2Z3YPD4"/>
<dbReference type="KEGG" id="cpre:Csp1_16120"/>
<name>A0A2Z3YPD4_9CORY</name>
<organism evidence="2 3">
    <name type="scientific">Corynebacterium provencense</name>
    <dbReference type="NCBI Taxonomy" id="1737425"/>
    <lineage>
        <taxon>Bacteria</taxon>
        <taxon>Bacillati</taxon>
        <taxon>Actinomycetota</taxon>
        <taxon>Actinomycetes</taxon>
        <taxon>Mycobacteriales</taxon>
        <taxon>Corynebacteriaceae</taxon>
        <taxon>Corynebacterium</taxon>
    </lineage>
</organism>
<dbReference type="STRING" id="1737425.GCA_900049755_02536"/>
<sequence length="582" mass="61653">MAEPGQGPDPEGSRNSDDRKIRELTGLLRESLAASARGDHAESWSLTSRFATEFWLASPDDLPDGLTGPERTEFHVLRAAAADRMDLHDEAVAEIRAWRTAAQSTGAAGPALLALASLTLVAMTVECDDAVLTTTLPPSAALLHDLAGEISGLGARPDSDLTAEERVCLSLAAGAGLTCATSTEHTAMRGIFREFVDRFTTLAGQEGDRILTRAQQLHADGRTADAVDTVSAYLARLDVATSPTQVYEAHDMLGFFALTAGDTAGDMDAEGVLRHWRVCADLALETGAPLEGLHRAEQVCQLLNAEGDYDSAYELARRYDAALDGAPVGPALLNLRAVRARSALGADLPYEAFALAASTADWSALTGDDERTLACLSIAAMAAEDAGEAGTSGSSNSGETVVALLERAAALHLDRGEPVDAARMLRTAARERCSSGEFSRAVELMERALRVLEDPATPAQVPATVPGDDGSDMLTWHVADWNEDMSSVWEMADRPDLAVGYAERAARLFREARDHSGAALNWVSAAEMYLDQGDGDSCDRALDLAHSELTRLPGPAGGGEPADTGENAAWEGYLALRNLRQG</sequence>
<keyword evidence="3" id="KW-1185">Reference proteome</keyword>
<dbReference type="OrthoDB" id="4424962at2"/>
<reference evidence="3" key="1">
    <citation type="submission" date="2017-11" db="EMBL/GenBank/DDBJ databases">
        <title>Otitis media/interna in a cat caused by the recently described species Corynebacterium provencense.</title>
        <authorList>
            <person name="Kittl S."/>
            <person name="Brodard I."/>
            <person name="Rychener L."/>
            <person name="Jores J."/>
            <person name="Roosje P."/>
            <person name="Gobeli Brawand S."/>
        </authorList>
    </citation>
    <scope>NUCLEOTIDE SEQUENCE [LARGE SCALE GENOMIC DNA]</scope>
    <source>
        <strain evidence="3">17KM38</strain>
    </source>
</reference>
<dbReference type="InterPro" id="IPR011990">
    <property type="entry name" value="TPR-like_helical_dom_sf"/>
</dbReference>
<evidence type="ECO:0000313" key="3">
    <source>
        <dbReference type="Proteomes" id="UP000247696"/>
    </source>
</evidence>
<dbReference type="Proteomes" id="UP000247696">
    <property type="component" value="Chromosome"/>
</dbReference>
<accession>A0A2Z3YPD4</accession>
<dbReference type="EMBL" id="CP024988">
    <property type="protein sequence ID" value="AWT26396.1"/>
    <property type="molecule type" value="Genomic_DNA"/>
</dbReference>
<feature type="compositionally biased region" description="Basic and acidic residues" evidence="1">
    <location>
        <begin position="11"/>
        <end position="20"/>
    </location>
</feature>
<evidence type="ECO:0000256" key="1">
    <source>
        <dbReference type="SAM" id="MobiDB-lite"/>
    </source>
</evidence>
<evidence type="ECO:0000313" key="2">
    <source>
        <dbReference type="EMBL" id="AWT26396.1"/>
    </source>
</evidence>